<dbReference type="Pfam" id="PF13470">
    <property type="entry name" value="PIN_3"/>
    <property type="match status" value="1"/>
</dbReference>
<dbReference type="InterPro" id="IPR002850">
    <property type="entry name" value="PIN_toxin-like"/>
</dbReference>
<evidence type="ECO:0000313" key="2">
    <source>
        <dbReference type="EMBL" id="ENO88247.1"/>
    </source>
</evidence>
<protein>
    <recommendedName>
        <fullName evidence="1">PIN domain-containing protein</fullName>
    </recommendedName>
</protein>
<evidence type="ECO:0000259" key="1">
    <source>
        <dbReference type="Pfam" id="PF13470"/>
    </source>
</evidence>
<keyword evidence="3" id="KW-1185">Reference proteome</keyword>
<dbReference type="PANTHER" id="PTHR34610">
    <property type="entry name" value="SSL7007 PROTEIN"/>
    <property type="match status" value="1"/>
</dbReference>
<organism evidence="2 3">
    <name type="scientific">Thauera linaloolentis (strain DSM 12138 / JCM 21573 / CCUG 41526 / CIP 105981 / IAM 15112 / NBRC 102519 / 47Lol)</name>
    <dbReference type="NCBI Taxonomy" id="1123367"/>
    <lineage>
        <taxon>Bacteria</taxon>
        <taxon>Pseudomonadati</taxon>
        <taxon>Pseudomonadota</taxon>
        <taxon>Betaproteobacteria</taxon>
        <taxon>Rhodocyclales</taxon>
        <taxon>Zoogloeaceae</taxon>
        <taxon>Thauera</taxon>
    </lineage>
</organism>
<dbReference type="RefSeq" id="WP_004337437.1">
    <property type="nucleotide sequence ID" value="NZ_AMXE01000028.1"/>
</dbReference>
<feature type="domain" description="PIN" evidence="1">
    <location>
        <begin position="4"/>
        <end position="116"/>
    </location>
</feature>
<evidence type="ECO:0000313" key="3">
    <source>
        <dbReference type="Proteomes" id="UP000013232"/>
    </source>
</evidence>
<dbReference type="STRING" id="1123367.GCA_000621305_02910"/>
<sequence length="149" mass="16791">MPARLVLDTNTILALWMFRDPRLSSLREWIEGGACTLASREDALDELRHVLAYPQFKLDEAGRQALLDGYRARLDILPGASADTMRPLPACRDADDQKFLEIALDADASHLLTRDKLLLRAGRHRLLRGRYQVLTPERFIADGLPARSA</sequence>
<dbReference type="SUPFAM" id="SSF88723">
    <property type="entry name" value="PIN domain-like"/>
    <property type="match status" value="1"/>
</dbReference>
<dbReference type="InterPro" id="IPR002716">
    <property type="entry name" value="PIN_dom"/>
</dbReference>
<comment type="caution">
    <text evidence="2">The sequence shown here is derived from an EMBL/GenBank/DDBJ whole genome shotgun (WGS) entry which is preliminary data.</text>
</comment>
<dbReference type="Proteomes" id="UP000013232">
    <property type="component" value="Unassembled WGS sequence"/>
</dbReference>
<gene>
    <name evidence="2" type="ORF">C666_09305</name>
</gene>
<dbReference type="PANTHER" id="PTHR34610:SF3">
    <property type="entry name" value="SSL7007 PROTEIN"/>
    <property type="match status" value="1"/>
</dbReference>
<dbReference type="NCBIfam" id="TIGR00305">
    <property type="entry name" value="putative toxin-antitoxin system toxin component, PIN family"/>
    <property type="match status" value="1"/>
</dbReference>
<dbReference type="AlphaFoldDB" id="N6Z0V6"/>
<reference evidence="2 3" key="1">
    <citation type="submission" date="2012-09" db="EMBL/GenBank/DDBJ databases">
        <title>Draft Genome Sequences of 6 Strains from Genus Thauera.</title>
        <authorList>
            <person name="Liu B."/>
            <person name="Shapleigh J.P."/>
            <person name="Frostegard A.H."/>
        </authorList>
    </citation>
    <scope>NUCLEOTIDE SEQUENCE [LARGE SCALE GENOMIC DNA]</scope>
    <source>
        <strain evidence="3">47Lol / DSM 12138</strain>
    </source>
</reference>
<dbReference type="InterPro" id="IPR029060">
    <property type="entry name" value="PIN-like_dom_sf"/>
</dbReference>
<dbReference type="eggNOG" id="COG1569">
    <property type="taxonomic scope" value="Bacteria"/>
</dbReference>
<dbReference type="OrthoDB" id="9802272at2"/>
<dbReference type="EMBL" id="AMXE01000028">
    <property type="protein sequence ID" value="ENO88247.1"/>
    <property type="molecule type" value="Genomic_DNA"/>
</dbReference>
<accession>N6Z0V6</accession>
<proteinExistence type="predicted"/>
<name>N6Z0V6_THAL4</name>